<reference evidence="1" key="1">
    <citation type="journal article" date="2012" name="PLoS ONE">
        <title>Gene sets for utilization of primary and secondary nutrition supplies in the distal gut of endangered iberian lynx.</title>
        <authorList>
            <person name="Alcaide M."/>
            <person name="Messina E."/>
            <person name="Richter M."/>
            <person name="Bargiela R."/>
            <person name="Peplies J."/>
            <person name="Huws S.A."/>
            <person name="Newbold C.J."/>
            <person name="Golyshin P.N."/>
            <person name="Simon M.A."/>
            <person name="Lopez G."/>
            <person name="Yakimov M.M."/>
            <person name="Ferrer M."/>
        </authorList>
    </citation>
    <scope>NUCLEOTIDE SEQUENCE</scope>
</reference>
<accession>J9C8I0</accession>
<organism evidence="1">
    <name type="scientific">gut metagenome</name>
    <dbReference type="NCBI Taxonomy" id="749906"/>
    <lineage>
        <taxon>unclassified sequences</taxon>
        <taxon>metagenomes</taxon>
        <taxon>organismal metagenomes</taxon>
    </lineage>
</organism>
<dbReference type="AlphaFoldDB" id="J9C8I0"/>
<feature type="non-terminal residue" evidence="1">
    <location>
        <position position="31"/>
    </location>
</feature>
<gene>
    <name evidence="1" type="ORF">EVA_15709</name>
</gene>
<evidence type="ECO:0000313" key="1">
    <source>
        <dbReference type="EMBL" id="EJW96185.1"/>
    </source>
</evidence>
<dbReference type="EMBL" id="AMCI01005411">
    <property type="protein sequence ID" value="EJW96185.1"/>
    <property type="molecule type" value="Genomic_DNA"/>
</dbReference>
<proteinExistence type="predicted"/>
<name>J9C8I0_9ZZZZ</name>
<sequence>MGALGVENLTGARDRQEVIPNITVEQLAGSG</sequence>
<protein>
    <submittedName>
        <fullName evidence="1">Uncharacterized protein</fullName>
    </submittedName>
</protein>
<comment type="caution">
    <text evidence="1">The sequence shown here is derived from an EMBL/GenBank/DDBJ whole genome shotgun (WGS) entry which is preliminary data.</text>
</comment>